<feature type="compositionally biased region" description="Polar residues" evidence="8">
    <location>
        <begin position="339"/>
        <end position="350"/>
    </location>
</feature>
<keyword evidence="12" id="KW-1185">Reference proteome</keyword>
<keyword evidence="9" id="KW-0472">Membrane</keyword>
<dbReference type="SMART" id="SM00595">
    <property type="entry name" value="MADF"/>
    <property type="match status" value="1"/>
</dbReference>
<dbReference type="InterPro" id="IPR027806">
    <property type="entry name" value="HARBI1_dom"/>
</dbReference>
<evidence type="ECO:0000256" key="7">
    <source>
        <dbReference type="ARBA" id="ARBA00023242"/>
    </source>
</evidence>
<name>A0AA39H876_9BILA</name>
<evidence type="ECO:0000256" key="9">
    <source>
        <dbReference type="SAM" id="Phobius"/>
    </source>
</evidence>
<dbReference type="GO" id="GO:0016787">
    <property type="term" value="F:hydrolase activity"/>
    <property type="evidence" value="ECO:0007669"/>
    <property type="project" value="UniProtKB-KW"/>
</dbReference>
<keyword evidence="9" id="KW-1133">Transmembrane helix</keyword>
<evidence type="ECO:0000256" key="3">
    <source>
        <dbReference type="ARBA" id="ARBA00006958"/>
    </source>
</evidence>
<feature type="compositionally biased region" description="Low complexity" evidence="8">
    <location>
        <begin position="352"/>
        <end position="366"/>
    </location>
</feature>
<feature type="transmembrane region" description="Helical" evidence="9">
    <location>
        <begin position="124"/>
        <end position="147"/>
    </location>
</feature>
<keyword evidence="9" id="KW-0812">Transmembrane</keyword>
<keyword evidence="7" id="KW-0539">Nucleus</keyword>
<evidence type="ECO:0000256" key="5">
    <source>
        <dbReference type="ARBA" id="ARBA00022723"/>
    </source>
</evidence>
<dbReference type="Proteomes" id="UP001175271">
    <property type="component" value="Unassembled WGS sequence"/>
</dbReference>
<dbReference type="Pfam" id="PF13359">
    <property type="entry name" value="DDE_Tnp_4"/>
    <property type="match status" value="1"/>
</dbReference>
<dbReference type="AlphaFoldDB" id="A0AA39H876"/>
<feature type="transmembrane region" description="Helical" evidence="9">
    <location>
        <begin position="53"/>
        <end position="78"/>
    </location>
</feature>
<sequence length="797" mass="90689">MCSEGGCLYRIAEQRIAPIIAAVLTFIGYFYHFGVSIYGIFLERYGPGGNVIYTFILLTLLSFVGLIIHIAVFVAIAIGKKKFGALAIVIMYMTYIGLMAFIDFAVFIALLVMRADEIKYMVGLYVVPLVLIVIFDIIALVLFVPYAKVSQQYCLNSTMAGAKSEIKSNGFPYQAHPVQANYNNGMMPQTQPAPKAAHPMQANYNNGTMPQTQPNGAQVSQGVASAHPRSDNWSMAEYIAHLIELVEPHRCLYEKAHHLYYNVKYKEKIWKEIAGKWTVVAGKQMTVEDAKKKWASARDRYHRLKKAADLPSGSAADDGTAWEHMKPLQFLDSITEQRPTQSNFNESDSQNAEETAANASASFASSEHPEAQHKKRRKKVTTSERLCGLFTKVDGELREEREHERQERGPFFFWAMDIAKSLKALPRPTGLKLKMNISQMIFEAQLLEERENQFEHTAVEDFDGGGFEGRRFEEDHFNEDGFEENSIYAMRVRRILLLKKKIVLLLLLHHARRQRSIVCSTRRTEGEYSTLMKILVTDETAFFRYLRMEPATFRKLKELVTLFVKPRVVRSNVVSVEEMLVVILISGNWSTISKIVLKTCQGLVEALKAYVHLPSSEQEWRDIAQGFEERWSFPHVLGCIDGKHIKLKKPAKSGSNYLNRKKDFSTVLLAVADSRYKFIYYDLGEFGHNHDSTIFQNSSLGVALSNEELDLPEDASLPDSTRFVPYFFLRDGEATDHQETFNYRLSHARRVIENAFGILCSRWRILLTHIETVIGLFGALFTCITSCPTKSLLMKEQ</sequence>
<proteinExistence type="inferred from homology"/>
<evidence type="ECO:0000256" key="4">
    <source>
        <dbReference type="ARBA" id="ARBA00022722"/>
    </source>
</evidence>
<keyword evidence="6" id="KW-0378">Hydrolase</keyword>
<keyword evidence="5" id="KW-0479">Metal-binding</keyword>
<feature type="transmembrane region" description="Helical" evidence="9">
    <location>
        <begin position="16"/>
        <end position="41"/>
    </location>
</feature>
<dbReference type="GO" id="GO:0046872">
    <property type="term" value="F:metal ion binding"/>
    <property type="evidence" value="ECO:0007669"/>
    <property type="project" value="UniProtKB-KW"/>
</dbReference>
<accession>A0AA39H876</accession>
<evidence type="ECO:0000313" key="11">
    <source>
        <dbReference type="EMBL" id="KAK0401033.1"/>
    </source>
</evidence>
<feature type="region of interest" description="Disordered" evidence="8">
    <location>
        <begin position="339"/>
        <end position="380"/>
    </location>
</feature>
<keyword evidence="4" id="KW-0540">Nuclease</keyword>
<gene>
    <name evidence="11" type="ORF">QR680_015562</name>
</gene>
<dbReference type="PANTHER" id="PTHR22930">
    <property type="match status" value="1"/>
</dbReference>
<comment type="subcellular location">
    <subcellularLocation>
        <location evidence="2">Nucleus</location>
    </subcellularLocation>
</comment>
<dbReference type="InterPro" id="IPR006578">
    <property type="entry name" value="MADF-dom"/>
</dbReference>
<evidence type="ECO:0000256" key="8">
    <source>
        <dbReference type="SAM" id="MobiDB-lite"/>
    </source>
</evidence>
<dbReference type="PANTHER" id="PTHR22930:SF269">
    <property type="entry name" value="NUCLEASE HARBI1-LIKE PROTEIN"/>
    <property type="match status" value="1"/>
</dbReference>
<dbReference type="InterPro" id="IPR045249">
    <property type="entry name" value="HARBI1-like"/>
</dbReference>
<dbReference type="EMBL" id="JAUCMV010000004">
    <property type="protein sequence ID" value="KAK0401033.1"/>
    <property type="molecule type" value="Genomic_DNA"/>
</dbReference>
<evidence type="ECO:0000256" key="6">
    <source>
        <dbReference type="ARBA" id="ARBA00022801"/>
    </source>
</evidence>
<dbReference type="GO" id="GO:0005634">
    <property type="term" value="C:nucleus"/>
    <property type="evidence" value="ECO:0007669"/>
    <property type="project" value="UniProtKB-SubCell"/>
</dbReference>
<evidence type="ECO:0000259" key="10">
    <source>
        <dbReference type="PROSITE" id="PS51029"/>
    </source>
</evidence>
<feature type="transmembrane region" description="Helical" evidence="9">
    <location>
        <begin position="84"/>
        <end position="112"/>
    </location>
</feature>
<evidence type="ECO:0000313" key="12">
    <source>
        <dbReference type="Proteomes" id="UP001175271"/>
    </source>
</evidence>
<dbReference type="Pfam" id="PF10545">
    <property type="entry name" value="MADF_DNA_bdg"/>
    <property type="match status" value="1"/>
</dbReference>
<evidence type="ECO:0000256" key="1">
    <source>
        <dbReference type="ARBA" id="ARBA00001968"/>
    </source>
</evidence>
<comment type="cofactor">
    <cofactor evidence="1">
        <name>a divalent metal cation</name>
        <dbReference type="ChEBI" id="CHEBI:60240"/>
    </cofactor>
</comment>
<evidence type="ECO:0000256" key="2">
    <source>
        <dbReference type="ARBA" id="ARBA00004123"/>
    </source>
</evidence>
<comment type="similarity">
    <text evidence="3">Belongs to the HARBI1 family.</text>
</comment>
<protein>
    <recommendedName>
        <fullName evidence="10">MADF domain-containing protein</fullName>
    </recommendedName>
</protein>
<dbReference type="GO" id="GO:0004518">
    <property type="term" value="F:nuclease activity"/>
    <property type="evidence" value="ECO:0007669"/>
    <property type="project" value="UniProtKB-KW"/>
</dbReference>
<comment type="caution">
    <text evidence="11">The sequence shown here is derived from an EMBL/GenBank/DDBJ whole genome shotgun (WGS) entry which is preliminary data.</text>
</comment>
<reference evidence="11" key="1">
    <citation type="submission" date="2023-06" db="EMBL/GenBank/DDBJ databases">
        <title>Genomic analysis of the entomopathogenic nematode Steinernema hermaphroditum.</title>
        <authorList>
            <person name="Schwarz E.M."/>
            <person name="Heppert J.K."/>
            <person name="Baniya A."/>
            <person name="Schwartz H.T."/>
            <person name="Tan C.-H."/>
            <person name="Antoshechkin I."/>
            <person name="Sternberg P.W."/>
            <person name="Goodrich-Blair H."/>
            <person name="Dillman A.R."/>
        </authorList>
    </citation>
    <scope>NUCLEOTIDE SEQUENCE</scope>
    <source>
        <strain evidence="11">PS9179</strain>
        <tissue evidence="11">Whole animal</tissue>
    </source>
</reference>
<dbReference type="PROSITE" id="PS51029">
    <property type="entry name" value="MADF"/>
    <property type="match status" value="1"/>
</dbReference>
<organism evidence="11 12">
    <name type="scientific">Steinernema hermaphroditum</name>
    <dbReference type="NCBI Taxonomy" id="289476"/>
    <lineage>
        <taxon>Eukaryota</taxon>
        <taxon>Metazoa</taxon>
        <taxon>Ecdysozoa</taxon>
        <taxon>Nematoda</taxon>
        <taxon>Chromadorea</taxon>
        <taxon>Rhabditida</taxon>
        <taxon>Tylenchina</taxon>
        <taxon>Panagrolaimomorpha</taxon>
        <taxon>Strongyloidoidea</taxon>
        <taxon>Steinernematidae</taxon>
        <taxon>Steinernema</taxon>
    </lineage>
</organism>
<feature type="domain" description="MADF" evidence="10">
    <location>
        <begin position="241"/>
        <end position="336"/>
    </location>
</feature>